<reference evidence="1" key="2">
    <citation type="journal article" date="2022" name="New Phytol.">
        <title>Evolutionary transition to the ectomycorrhizal habit in the genomes of a hyperdiverse lineage of mushroom-forming fungi.</title>
        <authorList>
            <person name="Looney B."/>
            <person name="Miyauchi S."/>
            <person name="Morin E."/>
            <person name="Drula E."/>
            <person name="Courty P.E."/>
            <person name="Kohler A."/>
            <person name="Kuo A."/>
            <person name="LaButti K."/>
            <person name="Pangilinan J."/>
            <person name="Lipzen A."/>
            <person name="Riley R."/>
            <person name="Andreopoulos W."/>
            <person name="He G."/>
            <person name="Johnson J."/>
            <person name="Nolan M."/>
            <person name="Tritt A."/>
            <person name="Barry K.W."/>
            <person name="Grigoriev I.V."/>
            <person name="Nagy L.G."/>
            <person name="Hibbett D."/>
            <person name="Henrissat B."/>
            <person name="Matheny P.B."/>
            <person name="Labbe J."/>
            <person name="Martin F.M."/>
        </authorList>
    </citation>
    <scope>NUCLEOTIDE SEQUENCE</scope>
    <source>
        <strain evidence="1">FP105234-sp</strain>
    </source>
</reference>
<proteinExistence type="predicted"/>
<name>A0ACB8S465_9AGAM</name>
<protein>
    <submittedName>
        <fullName evidence="1">Uncharacterized protein</fullName>
    </submittedName>
</protein>
<evidence type="ECO:0000313" key="2">
    <source>
        <dbReference type="Proteomes" id="UP000814033"/>
    </source>
</evidence>
<organism evidence="1 2">
    <name type="scientific">Auriscalpium vulgare</name>
    <dbReference type="NCBI Taxonomy" id="40419"/>
    <lineage>
        <taxon>Eukaryota</taxon>
        <taxon>Fungi</taxon>
        <taxon>Dikarya</taxon>
        <taxon>Basidiomycota</taxon>
        <taxon>Agaricomycotina</taxon>
        <taxon>Agaricomycetes</taxon>
        <taxon>Russulales</taxon>
        <taxon>Auriscalpiaceae</taxon>
        <taxon>Auriscalpium</taxon>
    </lineage>
</organism>
<accession>A0ACB8S465</accession>
<dbReference type="EMBL" id="MU275855">
    <property type="protein sequence ID" value="KAI0051140.1"/>
    <property type="molecule type" value="Genomic_DNA"/>
</dbReference>
<reference evidence="1" key="1">
    <citation type="submission" date="2021-02" db="EMBL/GenBank/DDBJ databases">
        <authorList>
            <consortium name="DOE Joint Genome Institute"/>
            <person name="Ahrendt S."/>
            <person name="Looney B.P."/>
            <person name="Miyauchi S."/>
            <person name="Morin E."/>
            <person name="Drula E."/>
            <person name="Courty P.E."/>
            <person name="Chicoki N."/>
            <person name="Fauchery L."/>
            <person name="Kohler A."/>
            <person name="Kuo A."/>
            <person name="Labutti K."/>
            <person name="Pangilinan J."/>
            <person name="Lipzen A."/>
            <person name="Riley R."/>
            <person name="Andreopoulos W."/>
            <person name="He G."/>
            <person name="Johnson J."/>
            <person name="Barry K.W."/>
            <person name="Grigoriev I.V."/>
            <person name="Nagy L."/>
            <person name="Hibbett D."/>
            <person name="Henrissat B."/>
            <person name="Matheny P.B."/>
            <person name="Labbe J."/>
            <person name="Martin F."/>
        </authorList>
    </citation>
    <scope>NUCLEOTIDE SEQUENCE</scope>
    <source>
        <strain evidence="1">FP105234-sp</strain>
    </source>
</reference>
<gene>
    <name evidence="1" type="ORF">FA95DRAFT_1535295</name>
</gene>
<keyword evidence="2" id="KW-1185">Reference proteome</keyword>
<comment type="caution">
    <text evidence="1">The sequence shown here is derived from an EMBL/GenBank/DDBJ whole genome shotgun (WGS) entry which is preliminary data.</text>
</comment>
<evidence type="ECO:0000313" key="1">
    <source>
        <dbReference type="EMBL" id="KAI0051140.1"/>
    </source>
</evidence>
<sequence>MVSSLLVEALASPTDLLDSLYESQDASNLSNFPRTVANHFSDIFKSDEAFAEVASIPSLSPSSRHKDRALVRFRALVQDTSPAPEMYLSRLKTGKLGGWGLFDISEDIGKQEDISYDDLRDCTVLWAVNVPGESGWYTTTLDNAPSQVTSQAAPPRPYKYPVPHESHIGVQIKIYDSSGNDAPKTAEVVNFVGILTTEALHTESDATIDVPTLHVLFTRPHKLEPITLGLGDSADESLREELIGWIADEALGGDRDAAEWFLLASLARVQSRSRSLNPPSLTLSHFPSPTADITIPTVSHILAALHPLAVTLPLSLDFLNQVPFAPESKQEDLHSGVLQLAHGTTVLITESGVQEGKLVERGVLNVRTVQDVMTLQTLAYKFPYSEFSFPTDLTFVVLAQGSKSAFWKTDIILPLAPGPSFDFYKAKVDLKMPSSDKLTAFRSLIVGAKTGKIDLTEAASEYIQSDFVQERKADSSVTSEDLKQTLTVARLLGISLREKEVTVDIWNRAKELDKRRKARFM</sequence>
<dbReference type="Proteomes" id="UP000814033">
    <property type="component" value="Unassembled WGS sequence"/>
</dbReference>